<dbReference type="Pfam" id="PF11951">
    <property type="entry name" value="Fungal_trans_2"/>
    <property type="match status" value="1"/>
</dbReference>
<dbReference type="OrthoDB" id="416217at2759"/>
<sequence length="467" mass="53663">MLDMTNAALPAPHELFKYYSTYQVLICTSCRFALSPGGVARHMKDIHHLHHEQRRPYTLFASNFRLRDPENVVNPHEKDFPIPHLPLEQGWKCTECGYLAISRKRMETHWPPTHGRKGDPSRDWIAAPLQTFFRGNKVRYFTSGTVPDQERLLSLPTASVYIERIRDKYQLDAVDSLTLEHYFYSSYKSFANNETEPIWLKVVADLAHDHLFLLKGILACTALHMAHLYPAQRKTFILRTYAHQDVALPLFRDAIDHPTAQNCDAIMTFAYLLVTLSLAEVMGNANAPLLLVNERGESEARSDALPQWLYFLRSGCVMLCDVWDRVETGPVSALAYAWDVELDRFMSFVPKDGSWSEDIISVYYDAAVALAEAFAYMEQTPSPDTSTWHILGLWPVRVEDEFLELLFQKHPGALILLAHYCIIFKKIEDHWYLDAKPSKLISSITEMLDARYHASVREAEDIVLDRI</sequence>
<accession>A0A9W9PKY8</accession>
<dbReference type="RefSeq" id="XP_058334633.1">
    <property type="nucleotide sequence ID" value="XM_058471492.1"/>
</dbReference>
<dbReference type="InterPro" id="IPR053157">
    <property type="entry name" value="Sterol_Uptake_Regulator"/>
</dbReference>
<dbReference type="EMBL" id="JAPQKS010000002">
    <property type="protein sequence ID" value="KAJ5247212.1"/>
    <property type="molecule type" value="Genomic_DNA"/>
</dbReference>
<evidence type="ECO:0000313" key="2">
    <source>
        <dbReference type="Proteomes" id="UP001150941"/>
    </source>
</evidence>
<dbReference type="InterPro" id="IPR022698">
    <property type="entry name" value="OrsD"/>
</dbReference>
<comment type="caution">
    <text evidence="1">The sequence shown here is derived from an EMBL/GenBank/DDBJ whole genome shotgun (WGS) entry which is preliminary data.</text>
</comment>
<dbReference type="PANTHER" id="PTHR47784:SF5">
    <property type="entry name" value="STEROL UPTAKE CONTROL PROTEIN 2"/>
    <property type="match status" value="1"/>
</dbReference>
<dbReference type="PANTHER" id="PTHR47784">
    <property type="entry name" value="STEROL UPTAKE CONTROL PROTEIN 2"/>
    <property type="match status" value="1"/>
</dbReference>
<dbReference type="Proteomes" id="UP001150941">
    <property type="component" value="Unassembled WGS sequence"/>
</dbReference>
<gene>
    <name evidence="1" type="ORF">N7468_002195</name>
</gene>
<dbReference type="InterPro" id="IPR021858">
    <property type="entry name" value="Fun_TF"/>
</dbReference>
<name>A0A9W9PKY8_9EURO</name>
<protein>
    <recommendedName>
        <fullName evidence="3">C2H2-type domain-containing protein</fullName>
    </recommendedName>
</protein>
<reference evidence="1" key="1">
    <citation type="submission" date="2022-11" db="EMBL/GenBank/DDBJ databases">
        <authorList>
            <person name="Petersen C."/>
        </authorList>
    </citation>
    <scope>NUCLEOTIDE SEQUENCE</scope>
    <source>
        <strain evidence="1">IBT 19713</strain>
    </source>
</reference>
<evidence type="ECO:0008006" key="3">
    <source>
        <dbReference type="Google" id="ProtNLM"/>
    </source>
</evidence>
<reference evidence="1" key="2">
    <citation type="journal article" date="2023" name="IMA Fungus">
        <title>Comparative genomic study of the Penicillium genus elucidates a diverse pangenome and 15 lateral gene transfer events.</title>
        <authorList>
            <person name="Petersen C."/>
            <person name="Sorensen T."/>
            <person name="Nielsen M.R."/>
            <person name="Sondergaard T.E."/>
            <person name="Sorensen J.L."/>
            <person name="Fitzpatrick D.A."/>
            <person name="Frisvad J.C."/>
            <person name="Nielsen K.L."/>
        </authorList>
    </citation>
    <scope>NUCLEOTIDE SEQUENCE</scope>
    <source>
        <strain evidence="1">IBT 19713</strain>
    </source>
</reference>
<dbReference type="Pfam" id="PF12013">
    <property type="entry name" value="OrsD"/>
    <property type="match status" value="1"/>
</dbReference>
<dbReference type="GeneID" id="83198795"/>
<evidence type="ECO:0000313" key="1">
    <source>
        <dbReference type="EMBL" id="KAJ5247212.1"/>
    </source>
</evidence>
<keyword evidence="2" id="KW-1185">Reference proteome</keyword>
<organism evidence="1 2">
    <name type="scientific">Penicillium chermesinum</name>
    <dbReference type="NCBI Taxonomy" id="63820"/>
    <lineage>
        <taxon>Eukaryota</taxon>
        <taxon>Fungi</taxon>
        <taxon>Dikarya</taxon>
        <taxon>Ascomycota</taxon>
        <taxon>Pezizomycotina</taxon>
        <taxon>Eurotiomycetes</taxon>
        <taxon>Eurotiomycetidae</taxon>
        <taxon>Eurotiales</taxon>
        <taxon>Aspergillaceae</taxon>
        <taxon>Penicillium</taxon>
    </lineage>
</organism>
<dbReference type="GO" id="GO:0001228">
    <property type="term" value="F:DNA-binding transcription activator activity, RNA polymerase II-specific"/>
    <property type="evidence" value="ECO:0007669"/>
    <property type="project" value="TreeGrafter"/>
</dbReference>
<dbReference type="AlphaFoldDB" id="A0A9W9PKY8"/>
<proteinExistence type="predicted"/>